<keyword evidence="2" id="KW-0378">Hydrolase</keyword>
<evidence type="ECO:0000259" key="1">
    <source>
        <dbReference type="Pfam" id="PF12146"/>
    </source>
</evidence>
<dbReference type="InterPro" id="IPR051044">
    <property type="entry name" value="MAG_DAG_Lipase"/>
</dbReference>
<dbReference type="EMBL" id="FNDQ01000030">
    <property type="protein sequence ID" value="SDH96150.1"/>
    <property type="molecule type" value="Genomic_DNA"/>
</dbReference>
<organism evidence="2 3">
    <name type="scientific">Myroides phaeus</name>
    <dbReference type="NCBI Taxonomy" id="702745"/>
    <lineage>
        <taxon>Bacteria</taxon>
        <taxon>Pseudomonadati</taxon>
        <taxon>Bacteroidota</taxon>
        <taxon>Flavobacteriia</taxon>
        <taxon>Flavobacteriales</taxon>
        <taxon>Flavobacteriaceae</taxon>
        <taxon>Myroides</taxon>
    </lineage>
</organism>
<feature type="domain" description="Serine aminopeptidase S33" evidence="1">
    <location>
        <begin position="40"/>
        <end position="244"/>
    </location>
</feature>
<dbReference type="InterPro" id="IPR022742">
    <property type="entry name" value="Hydrolase_4"/>
</dbReference>
<keyword evidence="3" id="KW-1185">Reference proteome</keyword>
<dbReference type="Proteomes" id="UP000243588">
    <property type="component" value="Unassembled WGS sequence"/>
</dbReference>
<dbReference type="RefSeq" id="WP_090410346.1">
    <property type="nucleotide sequence ID" value="NZ_FNDQ01000030.1"/>
</dbReference>
<dbReference type="SUPFAM" id="SSF53474">
    <property type="entry name" value="alpha/beta-Hydrolases"/>
    <property type="match status" value="1"/>
</dbReference>
<dbReference type="PANTHER" id="PTHR11614">
    <property type="entry name" value="PHOSPHOLIPASE-RELATED"/>
    <property type="match status" value="1"/>
</dbReference>
<gene>
    <name evidence="2" type="ORF">SAMN05421818_13020</name>
</gene>
<dbReference type="STRING" id="702745.SAMN05421818_13020"/>
<evidence type="ECO:0000313" key="2">
    <source>
        <dbReference type="EMBL" id="SDH96150.1"/>
    </source>
</evidence>
<dbReference type="GO" id="GO:0016787">
    <property type="term" value="F:hydrolase activity"/>
    <property type="evidence" value="ECO:0007669"/>
    <property type="project" value="UniProtKB-KW"/>
</dbReference>
<name>A0A1G8GPE6_9FLAO</name>
<reference evidence="3" key="1">
    <citation type="submission" date="2016-10" db="EMBL/GenBank/DDBJ databases">
        <authorList>
            <person name="Varghese N."/>
            <person name="Submissions S."/>
        </authorList>
    </citation>
    <scope>NUCLEOTIDE SEQUENCE [LARGE SCALE GENOMIC DNA]</scope>
    <source>
        <strain evidence="3">DSM 23313</strain>
    </source>
</reference>
<dbReference type="InterPro" id="IPR029058">
    <property type="entry name" value="AB_hydrolase_fold"/>
</dbReference>
<proteinExistence type="predicted"/>
<dbReference type="AlphaFoldDB" id="A0A1G8GPE6"/>
<accession>A0A1G8GPE6</accession>
<sequence>MNLHFTYQDYITHQHTFANDYEGRVITTLIESKSNKKEAYKSVLYIHGFCDYFFQKHIMEYFNSVGINFYALDLRKCGRSLLTHQHPNYCQSLDEYFPDIEFGLDFILNDNKETQIYLLGHSTGGLLATYYAKFGKKREKLNGLILNSPFLDFNIPFYVKPFVSFFAKNRKNSNPFGCIDGLPEIYGESLHKDYKGNWDYDKRLKPIKPFPVFYAWIFAVKQAQDRLEKSSDLGELPILLLYSSKSGNPKKWNETVFESDIVLNVNDIKRVGNRLSNVVVDACVENGIHDLFLSKEEVIKKVQSKVREFLLKY</sequence>
<dbReference type="Gene3D" id="3.40.50.1820">
    <property type="entry name" value="alpha/beta hydrolase"/>
    <property type="match status" value="1"/>
</dbReference>
<evidence type="ECO:0000313" key="3">
    <source>
        <dbReference type="Proteomes" id="UP000243588"/>
    </source>
</evidence>
<dbReference type="Pfam" id="PF12146">
    <property type="entry name" value="Hydrolase_4"/>
    <property type="match status" value="1"/>
</dbReference>
<protein>
    <submittedName>
        <fullName evidence="2">Lysophospholipase, alpha-beta hydrolase superfamily</fullName>
    </submittedName>
</protein>